<proteinExistence type="predicted"/>
<dbReference type="AlphaFoldDB" id="A0AAE1A3L3"/>
<comment type="caution">
    <text evidence="1">The sequence shown here is derived from an EMBL/GenBank/DDBJ whole genome shotgun (WGS) entry which is preliminary data.</text>
</comment>
<protein>
    <submittedName>
        <fullName evidence="1">Uncharacterized protein</fullName>
    </submittedName>
</protein>
<sequence length="69" mass="7224">MGNCHGDGNMAAILQNGGVIILSMEQIVSRNGALLQDLCLKLVLLSETLHIRQMCAPGSPTAHAQANAL</sequence>
<dbReference type="Proteomes" id="UP001283361">
    <property type="component" value="Unassembled WGS sequence"/>
</dbReference>
<keyword evidence="2" id="KW-1185">Reference proteome</keyword>
<name>A0AAE1A3L3_9GAST</name>
<organism evidence="1 2">
    <name type="scientific">Elysia crispata</name>
    <name type="common">lettuce slug</name>
    <dbReference type="NCBI Taxonomy" id="231223"/>
    <lineage>
        <taxon>Eukaryota</taxon>
        <taxon>Metazoa</taxon>
        <taxon>Spiralia</taxon>
        <taxon>Lophotrochozoa</taxon>
        <taxon>Mollusca</taxon>
        <taxon>Gastropoda</taxon>
        <taxon>Heterobranchia</taxon>
        <taxon>Euthyneura</taxon>
        <taxon>Panpulmonata</taxon>
        <taxon>Sacoglossa</taxon>
        <taxon>Placobranchoidea</taxon>
        <taxon>Plakobranchidae</taxon>
        <taxon>Elysia</taxon>
    </lineage>
</organism>
<reference evidence="1" key="1">
    <citation type="journal article" date="2023" name="G3 (Bethesda)">
        <title>A reference genome for the long-term kleptoplast-retaining sea slug Elysia crispata morphotype clarki.</title>
        <authorList>
            <person name="Eastman K.E."/>
            <person name="Pendleton A.L."/>
            <person name="Shaikh M.A."/>
            <person name="Suttiyut T."/>
            <person name="Ogas R."/>
            <person name="Tomko P."/>
            <person name="Gavelis G."/>
            <person name="Widhalm J.R."/>
            <person name="Wisecaver J.H."/>
        </authorList>
    </citation>
    <scope>NUCLEOTIDE SEQUENCE</scope>
    <source>
        <strain evidence="1">ECLA1</strain>
    </source>
</reference>
<dbReference type="EMBL" id="JAWDGP010002798">
    <property type="protein sequence ID" value="KAK3779861.1"/>
    <property type="molecule type" value="Genomic_DNA"/>
</dbReference>
<evidence type="ECO:0000313" key="1">
    <source>
        <dbReference type="EMBL" id="KAK3779861.1"/>
    </source>
</evidence>
<evidence type="ECO:0000313" key="2">
    <source>
        <dbReference type="Proteomes" id="UP001283361"/>
    </source>
</evidence>
<gene>
    <name evidence="1" type="ORF">RRG08_020206</name>
</gene>
<accession>A0AAE1A3L3</accession>